<proteinExistence type="predicted"/>
<evidence type="ECO:0000313" key="1">
    <source>
        <dbReference type="Proteomes" id="UP000887565"/>
    </source>
</evidence>
<dbReference type="AlphaFoldDB" id="A0A915KKV1"/>
<dbReference type="WBParaSite" id="nRc.2.0.1.t39461-RA">
    <property type="protein sequence ID" value="nRc.2.0.1.t39461-RA"/>
    <property type="gene ID" value="nRc.2.0.1.g39461"/>
</dbReference>
<keyword evidence="1" id="KW-1185">Reference proteome</keyword>
<evidence type="ECO:0000313" key="2">
    <source>
        <dbReference type="WBParaSite" id="nRc.2.0.1.t39461-RA"/>
    </source>
</evidence>
<name>A0A915KKV1_ROMCU</name>
<sequence>MLSKIKRRTVLVNRTKKSAWVSIEKDFQENPECQEECRTTDDKMEKFEKTQPVTVSRSNLKSVKNSNKFMCKRGRTVNSQWKKRVSVQKSCVALIQKPFLVAFNKGIGKSLNAIKCLLVKLTVFFETETEPETLALNNANILLDQMERTQYHRYYMV</sequence>
<dbReference type="Proteomes" id="UP000887565">
    <property type="component" value="Unplaced"/>
</dbReference>
<protein>
    <submittedName>
        <fullName evidence="2">Uncharacterized protein</fullName>
    </submittedName>
</protein>
<organism evidence="1 2">
    <name type="scientific">Romanomermis culicivorax</name>
    <name type="common">Nematode worm</name>
    <dbReference type="NCBI Taxonomy" id="13658"/>
    <lineage>
        <taxon>Eukaryota</taxon>
        <taxon>Metazoa</taxon>
        <taxon>Ecdysozoa</taxon>
        <taxon>Nematoda</taxon>
        <taxon>Enoplea</taxon>
        <taxon>Dorylaimia</taxon>
        <taxon>Mermithida</taxon>
        <taxon>Mermithoidea</taxon>
        <taxon>Mermithidae</taxon>
        <taxon>Romanomermis</taxon>
    </lineage>
</organism>
<accession>A0A915KKV1</accession>
<reference evidence="2" key="1">
    <citation type="submission" date="2022-11" db="UniProtKB">
        <authorList>
            <consortium name="WormBaseParasite"/>
        </authorList>
    </citation>
    <scope>IDENTIFICATION</scope>
</reference>